<accession>A0ABV5N216</accession>
<dbReference type="InterPro" id="IPR029039">
    <property type="entry name" value="Flavoprotein-like_sf"/>
</dbReference>
<comment type="caution">
    <text evidence="20">The sequence shown here is derived from an EMBL/GenBank/DDBJ whole genome shotgun (WGS) entry which is preliminary data.</text>
</comment>
<evidence type="ECO:0000256" key="16">
    <source>
        <dbReference type="ARBA" id="ARBA00023063"/>
    </source>
</evidence>
<dbReference type="InterPro" id="IPR001433">
    <property type="entry name" value="OxRdtase_FAD/NAD-bd"/>
</dbReference>
<comment type="cofactor">
    <cofactor evidence="1">
        <name>FMN</name>
        <dbReference type="ChEBI" id="CHEBI:58210"/>
    </cofactor>
</comment>
<dbReference type="EMBL" id="JBHMCY010000028">
    <property type="protein sequence ID" value="MFB9464288.1"/>
    <property type="molecule type" value="Genomic_DNA"/>
</dbReference>
<reference evidence="20 21" key="1">
    <citation type="submission" date="2024-09" db="EMBL/GenBank/DDBJ databases">
        <authorList>
            <person name="Sun Q."/>
            <person name="Mori K."/>
        </authorList>
    </citation>
    <scope>NUCLEOTIDE SEQUENCE [LARGE SCALE GENOMIC DNA]</scope>
    <source>
        <strain evidence="20 21">JCM 6917</strain>
    </source>
</reference>
<evidence type="ECO:0000256" key="8">
    <source>
        <dbReference type="ARBA" id="ARBA00022630"/>
    </source>
</evidence>
<evidence type="ECO:0000313" key="20">
    <source>
        <dbReference type="EMBL" id="MFB9464288.1"/>
    </source>
</evidence>
<keyword evidence="13" id="KW-0560">Oxidoreductase</keyword>
<name>A0ABV5N216_9ACTN</name>
<evidence type="ECO:0000256" key="9">
    <source>
        <dbReference type="ARBA" id="ARBA00022643"/>
    </source>
</evidence>
<dbReference type="SMART" id="SM00926">
    <property type="entry name" value="Molybdop_Fe4S4"/>
    <property type="match status" value="1"/>
</dbReference>
<dbReference type="InterPro" id="IPR017927">
    <property type="entry name" value="FAD-bd_FR_type"/>
</dbReference>
<dbReference type="PROSITE" id="PS51669">
    <property type="entry name" value="4FE4S_MOW_BIS_MGD"/>
    <property type="match status" value="1"/>
</dbReference>
<dbReference type="SUPFAM" id="SSF53706">
    <property type="entry name" value="Formate dehydrogenase/DMSO reductase, domains 1-3"/>
    <property type="match status" value="1"/>
</dbReference>
<dbReference type="InterPro" id="IPR006656">
    <property type="entry name" value="Mopterin_OxRdtase"/>
</dbReference>
<dbReference type="PROSITE" id="PS51384">
    <property type="entry name" value="FAD_FR"/>
    <property type="match status" value="1"/>
</dbReference>
<dbReference type="InterPro" id="IPR006657">
    <property type="entry name" value="MoPterin_dinucl-bd_dom"/>
</dbReference>
<keyword evidence="15" id="KW-0411">Iron-sulfur</keyword>
<dbReference type="Gene3D" id="3.40.50.80">
    <property type="entry name" value="Nucleotide-binding domain of ferredoxin-NADP reductase (FNR) module"/>
    <property type="match status" value="1"/>
</dbReference>
<dbReference type="Pfam" id="PF00384">
    <property type="entry name" value="Molybdopterin"/>
    <property type="match status" value="1"/>
</dbReference>
<dbReference type="SUPFAM" id="SSF52343">
    <property type="entry name" value="Ferredoxin reductase-like, C-terminal NADP-linked domain"/>
    <property type="match status" value="1"/>
</dbReference>
<dbReference type="InterPro" id="IPR001094">
    <property type="entry name" value="Flavdoxin-like"/>
</dbReference>
<dbReference type="PRINTS" id="PR00371">
    <property type="entry name" value="FPNCR"/>
</dbReference>
<dbReference type="Pfam" id="PF01568">
    <property type="entry name" value="Molydop_binding"/>
    <property type="match status" value="1"/>
</dbReference>
<dbReference type="InterPro" id="IPR027467">
    <property type="entry name" value="MopterinOxRdtase_cofactor_BS"/>
</dbReference>
<dbReference type="Gene3D" id="3.40.228.10">
    <property type="entry name" value="Dimethylsulfoxide Reductase, domain 2"/>
    <property type="match status" value="1"/>
</dbReference>
<keyword evidence="12" id="KW-0521">NADP</keyword>
<evidence type="ECO:0000256" key="1">
    <source>
        <dbReference type="ARBA" id="ARBA00001917"/>
    </source>
</evidence>
<keyword evidence="10" id="KW-0479">Metal-binding</keyword>
<keyword evidence="6" id="KW-0004">4Fe-4S</keyword>
<keyword evidence="14" id="KW-0408">Iron</keyword>
<dbReference type="Pfam" id="PF00258">
    <property type="entry name" value="Flavodoxin_1"/>
    <property type="match status" value="1"/>
</dbReference>
<dbReference type="Proteomes" id="UP001589709">
    <property type="component" value="Unassembled WGS sequence"/>
</dbReference>
<evidence type="ECO:0000256" key="2">
    <source>
        <dbReference type="ARBA" id="ARBA00001942"/>
    </source>
</evidence>
<comment type="cofactor">
    <cofactor evidence="3">
        <name>[4Fe-4S] cluster</name>
        <dbReference type="ChEBI" id="CHEBI:49883"/>
    </cofactor>
</comment>
<keyword evidence="11" id="KW-0274">FAD</keyword>
<evidence type="ECO:0000256" key="15">
    <source>
        <dbReference type="ARBA" id="ARBA00023014"/>
    </source>
</evidence>
<dbReference type="InterPro" id="IPR023173">
    <property type="entry name" value="NADPH_Cyt_P450_Rdtase_alpha"/>
</dbReference>
<comment type="similarity">
    <text evidence="5">Belongs to the prokaryotic molybdopterin-containing oxidoreductase family. NasA/NapA/NarB subfamily.</text>
</comment>
<dbReference type="InterPro" id="IPR003097">
    <property type="entry name" value="CysJ-like_FAD-binding"/>
</dbReference>
<evidence type="ECO:0000259" key="17">
    <source>
        <dbReference type="PROSITE" id="PS50902"/>
    </source>
</evidence>
<evidence type="ECO:0000313" key="21">
    <source>
        <dbReference type="Proteomes" id="UP001589709"/>
    </source>
</evidence>
<keyword evidence="9" id="KW-0288">FMN</keyword>
<evidence type="ECO:0000259" key="18">
    <source>
        <dbReference type="PROSITE" id="PS51384"/>
    </source>
</evidence>
<evidence type="ECO:0000256" key="12">
    <source>
        <dbReference type="ARBA" id="ARBA00022857"/>
    </source>
</evidence>
<dbReference type="Gene3D" id="3.40.50.740">
    <property type="match status" value="1"/>
</dbReference>
<keyword evidence="16" id="KW-0534">Nitrate assimilation</keyword>
<dbReference type="Gene3D" id="2.40.40.20">
    <property type="match status" value="1"/>
</dbReference>
<evidence type="ECO:0000256" key="7">
    <source>
        <dbReference type="ARBA" id="ARBA00022505"/>
    </source>
</evidence>
<dbReference type="InterPro" id="IPR001709">
    <property type="entry name" value="Flavoprot_Pyr_Nucl_cyt_Rdtase"/>
</dbReference>
<dbReference type="Gene3D" id="2.20.25.90">
    <property type="entry name" value="ADC-like domains"/>
    <property type="match status" value="1"/>
</dbReference>
<dbReference type="PROSITE" id="PS50902">
    <property type="entry name" value="FLAVODOXIN_LIKE"/>
    <property type="match status" value="1"/>
</dbReference>
<evidence type="ECO:0000256" key="13">
    <source>
        <dbReference type="ARBA" id="ARBA00023002"/>
    </source>
</evidence>
<evidence type="ECO:0000256" key="3">
    <source>
        <dbReference type="ARBA" id="ARBA00001966"/>
    </source>
</evidence>
<dbReference type="Gene3D" id="2.40.30.10">
    <property type="entry name" value="Translation factors"/>
    <property type="match status" value="1"/>
</dbReference>
<dbReference type="Pfam" id="PF04879">
    <property type="entry name" value="Molybdop_Fe4S4"/>
    <property type="match status" value="1"/>
</dbReference>
<dbReference type="InterPro" id="IPR008254">
    <property type="entry name" value="Flavodoxin/NO_synth"/>
</dbReference>
<dbReference type="Gene3D" id="3.40.50.360">
    <property type="match status" value="1"/>
</dbReference>
<evidence type="ECO:0000256" key="11">
    <source>
        <dbReference type="ARBA" id="ARBA00022827"/>
    </source>
</evidence>
<sequence length="1403" mass="150891">MAAGSKDGGVRTVCSYCGVGCGIVLDVTRDPADGRRRAARASGDQAHPANFGRLCTKGATSADMMAAPGRASKALVRGERGTEPAETDVDEAVSVVAGRLKAILDEHGPDALSFYVSGQMSLEAQYLANKLAKGFVRTNQIESNSRLCMASAGSGYKLSLGADGPPGSYQDFDHADAFLVIGANMADCHPILFLRMMDRVKSAGAKLIVVDPRRNATADKADLFLQIKPGTDLALLNGLLHLLVANGHTDERFIAEFTEGWADMPAFLADYPPEKVAEITGIPEADIRRTAQWIGEAGEWMSCWTMGLNQSTHGTWNTNALVNLHLATGAICRPGSGPFSLTGQPNAMGGREMGYMGPGLPGQRSVLVDAERAFTENMWNIPEGSLRTEAGRGTVDMFERMAAGDIRACWIICTNPVASVGNRGTVIAGLEAADLVITQDVFAETETNAYADVVLPATLWAESDGIMINSERNLTLVQGVVDPPGQARPDWQLIARVACEMGFADAFTYHSSEEVFEELKQAWNPKTGWDLRGVTYDRLRTAPVQWPAPTADGPDRNPIRYLNDGISQALLEREDGTRPRLVFPTASGRAQFFARPHLAAAELPDDDYPFVLNTGRLQHQWHTMTKTGKVARLNKLNPGPFVEVHPEDAEALGVAEGDHLEVASRRGRAVLPALVTDRVRPGTCFAPFHWNDLFGEYLSINAVTNDAIDPLSFQPELKVCAVSLARTAAPVPAARPGTRPETTPVAPVPVPAAAATAPADSPVQALATLFGITDVASAPLAEPERRYLSGYLSGLALTPRDGSVPVLPPGAPFTPDNALWVDGVLAGMFSRTTAPAVPATAPAAEPAVPTRRLVVLWASQTGNAEEFAATATARLTASGRTAELLPMADTSPEQLTADTDVLLITSTFGDGDAPDNGAGFWQALSAPDAGRLEGIRYAVLALGDSSYDDFCGHGRRLDERLAALGATRLVPRTDCEPDFEETAEHWLGRLLTALATADDRRPIPAGAIDTTATEGAVASAVAAPAAPAPAVYTKASPFATLLIGNRLLSLPGSLKEVRQFAFDTRDGELAYEAGDALGVWPVNGSPLVAEWLALTGLDPDEPVDLGDGTPLPLEEALRTRLDITRITTDLLKFVTDRTGSHDLKRLLRGDNKDALAQWSWGRQAADIVAEFPVCASAADWTGVLKRLQPRLYSISSSPLAHPSEVRLTVSVVRYTNGLGRDRKGVCSTYLADHADDGPVQVFVQRSPHFRPPADPATPMIMVGPGTGVAPFVGFLEDRQARGHTGPNWLFFGEQREATDFYHRQDLEAYQASGHLDRLDLAFSRDQRNKVYVQDRMREHGPRLWQWLQDGAHFRVCGDASRMAKDVDQALKDIAATHGGMNDDEATAYVRRLAADKRYVRDVY</sequence>
<dbReference type="PROSITE" id="PS00551">
    <property type="entry name" value="MOLYBDOPTERIN_PROK_1"/>
    <property type="match status" value="1"/>
</dbReference>
<dbReference type="SUPFAM" id="SSF50692">
    <property type="entry name" value="ADC-like"/>
    <property type="match status" value="1"/>
</dbReference>
<dbReference type="InterPro" id="IPR017938">
    <property type="entry name" value="Riboflavin_synthase-like_b-brl"/>
</dbReference>
<dbReference type="InterPro" id="IPR039261">
    <property type="entry name" value="FNR_nucleotide-bd"/>
</dbReference>
<dbReference type="CDD" id="cd02754">
    <property type="entry name" value="MopB_Nitrate-R-NapA-like"/>
    <property type="match status" value="1"/>
</dbReference>
<dbReference type="RefSeq" id="WP_381346818.1">
    <property type="nucleotide sequence ID" value="NZ_JBHMCY010000028.1"/>
</dbReference>
<feature type="domain" description="4Fe-4S Mo/W bis-MGD-type" evidence="19">
    <location>
        <begin position="7"/>
        <end position="69"/>
    </location>
</feature>
<evidence type="ECO:0000256" key="10">
    <source>
        <dbReference type="ARBA" id="ARBA00022723"/>
    </source>
</evidence>
<dbReference type="SUPFAM" id="SSF63380">
    <property type="entry name" value="Riboflavin synthase domain-like"/>
    <property type="match status" value="1"/>
</dbReference>
<evidence type="ECO:0000256" key="6">
    <source>
        <dbReference type="ARBA" id="ARBA00022485"/>
    </source>
</evidence>
<dbReference type="PANTHER" id="PTHR43105:SF9">
    <property type="entry name" value="NADPH-FE(3+) OXIDOREDUCTASE SUBUNIT ALPHA"/>
    <property type="match status" value="1"/>
</dbReference>
<feature type="domain" description="Flavodoxin-like" evidence="17">
    <location>
        <begin position="853"/>
        <end position="991"/>
    </location>
</feature>
<dbReference type="SUPFAM" id="SSF52218">
    <property type="entry name" value="Flavoproteins"/>
    <property type="match status" value="1"/>
</dbReference>
<dbReference type="InterPro" id="IPR050123">
    <property type="entry name" value="Prok_molybdopt-oxidoreductase"/>
</dbReference>
<proteinExistence type="inferred from homology"/>
<comment type="cofactor">
    <cofactor evidence="4">
        <name>FAD</name>
        <dbReference type="ChEBI" id="CHEBI:57692"/>
    </cofactor>
</comment>
<comment type="cofactor">
    <cofactor evidence="2">
        <name>Mo-bis(molybdopterin guanine dinucleotide)</name>
        <dbReference type="ChEBI" id="CHEBI:60539"/>
    </cofactor>
</comment>
<dbReference type="CDD" id="cd02791">
    <property type="entry name" value="MopB_CT_Nitrate-R-NapA-like"/>
    <property type="match status" value="1"/>
</dbReference>
<dbReference type="InterPro" id="IPR009010">
    <property type="entry name" value="Asp_de-COase-like_dom_sf"/>
</dbReference>
<gene>
    <name evidence="20" type="ORF">ACFF45_16630</name>
</gene>
<keyword evidence="21" id="KW-1185">Reference proteome</keyword>
<evidence type="ECO:0000259" key="19">
    <source>
        <dbReference type="PROSITE" id="PS51669"/>
    </source>
</evidence>
<organism evidence="20 21">
    <name type="scientific">Streptomyces cinereospinus</name>
    <dbReference type="NCBI Taxonomy" id="285561"/>
    <lineage>
        <taxon>Bacteria</taxon>
        <taxon>Bacillati</taxon>
        <taxon>Actinomycetota</taxon>
        <taxon>Actinomycetes</taxon>
        <taxon>Kitasatosporales</taxon>
        <taxon>Streptomycetaceae</taxon>
        <taxon>Streptomyces</taxon>
    </lineage>
</organism>
<dbReference type="InterPro" id="IPR006963">
    <property type="entry name" value="Mopterin_OxRdtase_4Fe-4S_dom"/>
</dbReference>
<dbReference type="InterPro" id="IPR041957">
    <property type="entry name" value="CT_Nitrate-R-NapA-like"/>
</dbReference>
<dbReference type="Pfam" id="PF00175">
    <property type="entry name" value="NAD_binding_1"/>
    <property type="match status" value="1"/>
</dbReference>
<dbReference type="PRINTS" id="PR00369">
    <property type="entry name" value="FLAVODOXIN"/>
</dbReference>
<feature type="domain" description="FAD-binding FR-type" evidence="18">
    <location>
        <begin position="1035"/>
        <end position="1252"/>
    </location>
</feature>
<dbReference type="CDD" id="cd06199">
    <property type="entry name" value="SiR"/>
    <property type="match status" value="1"/>
</dbReference>
<evidence type="ECO:0000256" key="4">
    <source>
        <dbReference type="ARBA" id="ARBA00001974"/>
    </source>
</evidence>
<keyword evidence="8" id="KW-0285">Flavoprotein</keyword>
<keyword evidence="7" id="KW-0500">Molybdenum</keyword>
<dbReference type="Gene3D" id="1.20.990.10">
    <property type="entry name" value="NADPH-cytochrome p450 Reductase, Chain A, domain 3"/>
    <property type="match status" value="1"/>
</dbReference>
<protein>
    <submittedName>
        <fullName evidence="20">Molybdopterin-dependent oxidoreductase</fullName>
    </submittedName>
</protein>
<dbReference type="PANTHER" id="PTHR43105">
    <property type="entry name" value="RESPIRATORY NITRATE REDUCTASE"/>
    <property type="match status" value="1"/>
</dbReference>
<evidence type="ECO:0000256" key="5">
    <source>
        <dbReference type="ARBA" id="ARBA00008747"/>
    </source>
</evidence>
<evidence type="ECO:0000256" key="14">
    <source>
        <dbReference type="ARBA" id="ARBA00023004"/>
    </source>
</evidence>
<dbReference type="Pfam" id="PF00667">
    <property type="entry name" value="FAD_binding_1"/>
    <property type="match status" value="1"/>
</dbReference>